<organism evidence="10 12">
    <name type="scientific">Sulfurospirillum diekertiae</name>
    <dbReference type="NCBI Taxonomy" id="1854492"/>
    <lineage>
        <taxon>Bacteria</taxon>
        <taxon>Pseudomonadati</taxon>
        <taxon>Campylobacterota</taxon>
        <taxon>Epsilonproteobacteria</taxon>
        <taxon>Campylobacterales</taxon>
        <taxon>Sulfurospirillaceae</taxon>
        <taxon>Sulfurospirillum</taxon>
    </lineage>
</organism>
<dbReference type="RefSeq" id="WP_087439157.1">
    <property type="nucleotide sequence ID" value="NZ_CP021416.1"/>
</dbReference>
<dbReference type="EMBL" id="CP021416">
    <property type="protein sequence ID" value="ARU49393.1"/>
    <property type="molecule type" value="Genomic_DNA"/>
</dbReference>
<dbReference type="GO" id="GO:0008800">
    <property type="term" value="F:beta-lactamase activity"/>
    <property type="evidence" value="ECO:0007669"/>
    <property type="project" value="UniProtKB-EC"/>
</dbReference>
<keyword evidence="9" id="KW-0732">Signal</keyword>
<comment type="similarity">
    <text evidence="2">Belongs to the hcp beta-lactamase family.</text>
</comment>
<reference evidence="10" key="3">
    <citation type="journal article" date="2018" name="FEMS Microbiol. Ecol.">
        <title>Coexistence of two distinct Sulfurospirillum populations respiring tetrachloroethene-genomic and kinetic considerations. .</title>
        <authorList>
            <person name="Buttet G.F."/>
            <person name="Murray A.M."/>
            <person name="Goris T."/>
            <person name="Burion M."/>
            <person name="Jin B."/>
            <person name="Rolle M."/>
            <person name="Holliger C."/>
            <person name="Maillard J."/>
        </authorList>
    </citation>
    <scope>NUCLEOTIDE SEQUENCE</scope>
    <source>
        <strain evidence="10">SL2-1</strain>
    </source>
</reference>
<dbReference type="GO" id="GO:0046677">
    <property type="term" value="P:response to antibiotic"/>
    <property type="evidence" value="ECO:0007669"/>
    <property type="project" value="UniProtKB-KW"/>
</dbReference>
<evidence type="ECO:0000256" key="3">
    <source>
        <dbReference type="ARBA" id="ARBA00012865"/>
    </source>
</evidence>
<dbReference type="Proteomes" id="UP000502831">
    <property type="component" value="Chromosome"/>
</dbReference>
<name>A0A1Y0HQC6_9BACT</name>
<dbReference type="PANTHER" id="PTHR13891">
    <property type="entry name" value="CYTOCHROME C OXIDASE ASSEMBLY FACTOR 7"/>
    <property type="match status" value="1"/>
</dbReference>
<keyword evidence="12" id="KW-1185">Reference proteome</keyword>
<dbReference type="SUPFAM" id="SSF81901">
    <property type="entry name" value="HCP-like"/>
    <property type="match status" value="2"/>
</dbReference>
<dbReference type="SMART" id="SM00671">
    <property type="entry name" value="SEL1"/>
    <property type="match status" value="5"/>
</dbReference>
<evidence type="ECO:0000313" key="12">
    <source>
        <dbReference type="Proteomes" id="UP000196005"/>
    </source>
</evidence>
<protein>
    <recommendedName>
        <fullName evidence="3">beta-lactamase</fullName>
        <ecNumber evidence="3">3.5.2.6</ecNumber>
    </recommendedName>
</protein>
<dbReference type="InterPro" id="IPR011990">
    <property type="entry name" value="TPR-like_helical_dom_sf"/>
</dbReference>
<dbReference type="Pfam" id="PF08238">
    <property type="entry name" value="Sel1"/>
    <property type="match status" value="5"/>
</dbReference>
<keyword evidence="4" id="KW-0677">Repeat</keyword>
<evidence type="ECO:0000256" key="8">
    <source>
        <dbReference type="ARBA" id="ARBA00023251"/>
    </source>
</evidence>
<sequence>MQKLLCIMAILVSSSLFALDFARESELQNECDHNNPTACLQLGAMYHIGDGVQQSFSKAKELYNQTCSMGMGSGCSNLGYMYESGQIGQNYAKAAELYEKGCVLGDASSCASLAVLYENGTGVSEDLQQAVNYYDRACSAGLASSCAHLALLYEQGGNYVYAAMYHQNGCDAGDAQECSALARMYYEGGSVSQDAQKAQELFKKACDLGDEIGCKNYEIIKNNTGFVEE</sequence>
<feature type="chain" id="PRO_5044568436" description="beta-lactamase" evidence="9">
    <location>
        <begin position="19"/>
        <end position="229"/>
    </location>
</feature>
<keyword evidence="6" id="KW-0802">TPR repeat</keyword>
<dbReference type="AlphaFoldDB" id="A0A1Y0HQC6"/>
<feature type="signal peptide" evidence="9">
    <location>
        <begin position="1"/>
        <end position="18"/>
    </location>
</feature>
<dbReference type="Proteomes" id="UP000196005">
    <property type="component" value="Chromosome"/>
</dbReference>
<evidence type="ECO:0000256" key="1">
    <source>
        <dbReference type="ARBA" id="ARBA00001526"/>
    </source>
</evidence>
<reference evidence="11" key="4">
    <citation type="submission" date="2020-08" db="EMBL/GenBank/DDBJ databases">
        <authorList>
            <person name="Yang Y."/>
            <person name="Huo L."/>
            <person name="Yan J."/>
        </authorList>
    </citation>
    <scope>NUCLEOTIDE SEQUENCE</scope>
    <source>
        <strain evidence="11">ACSDCE</strain>
    </source>
</reference>
<accession>A0A6G9VR19</accession>
<accession>A0A1Y0HQC6</accession>
<evidence type="ECO:0000256" key="7">
    <source>
        <dbReference type="ARBA" id="ARBA00023157"/>
    </source>
</evidence>
<dbReference type="InterPro" id="IPR040239">
    <property type="entry name" value="HcpB-like"/>
</dbReference>
<gene>
    <name evidence="11" type="ORF">FA584_03630</name>
    <name evidence="10" type="ORF">Sdiek1_2241</name>
</gene>
<reference evidence="11 13" key="1">
    <citation type="journal article" date="2017" name="Environ. Sci. Technol.">
        <title>Organohalide Respiration with Chlorinated Ethenes under Low pH Conditions.</title>
        <authorList>
            <person name="Yang Y."/>
            <person name="Capiro N.L."/>
            <person name="Marcet T.F."/>
            <person name="Yan J."/>
            <person name="Pennell K.D."/>
            <person name="Loffler F.E."/>
        </authorList>
    </citation>
    <scope>NUCLEOTIDE SEQUENCE [LARGE SCALE GENOMIC DNA]</scope>
    <source>
        <strain evidence="11 13">ACSDCE</strain>
    </source>
</reference>
<keyword evidence="5 10" id="KW-0378">Hydrolase</keyword>
<comment type="catalytic activity">
    <reaction evidence="1">
        <text>a beta-lactam + H2O = a substituted beta-amino acid</text>
        <dbReference type="Rhea" id="RHEA:20401"/>
        <dbReference type="ChEBI" id="CHEBI:15377"/>
        <dbReference type="ChEBI" id="CHEBI:35627"/>
        <dbReference type="ChEBI" id="CHEBI:140347"/>
        <dbReference type="EC" id="3.5.2.6"/>
    </reaction>
</comment>
<dbReference type="Gene3D" id="1.25.40.10">
    <property type="entry name" value="Tetratricopeptide repeat domain"/>
    <property type="match status" value="1"/>
</dbReference>
<reference evidence="12" key="2">
    <citation type="submission" date="2017-05" db="EMBL/GenBank/DDBJ databases">
        <title>Dechlorination kinetics govern the competition between two new strains of the genus Sulfurospirillum.</title>
        <authorList>
            <person name="Buttet G.F."/>
            <person name="Murray A.M."/>
            <person name="Goris T."/>
            <person name="Burion M."/>
            <person name="Lin B."/>
            <person name="Rolle M."/>
            <person name="Maillard J."/>
        </authorList>
    </citation>
    <scope>NUCLEOTIDE SEQUENCE [LARGE SCALE GENOMIC DNA]</scope>
    <source>
        <strain evidence="12">SL2-1</strain>
    </source>
</reference>
<proteinExistence type="inferred from homology"/>
<dbReference type="PANTHER" id="PTHR13891:SF1">
    <property type="entry name" value="CYTOCHROME C OXIDASE ASSEMBLY FACTOR 7"/>
    <property type="match status" value="1"/>
</dbReference>
<dbReference type="InterPro" id="IPR006597">
    <property type="entry name" value="Sel1-like"/>
</dbReference>
<dbReference type="OrthoDB" id="9772133at2"/>
<evidence type="ECO:0000313" key="13">
    <source>
        <dbReference type="Proteomes" id="UP000502831"/>
    </source>
</evidence>
<evidence type="ECO:0000313" key="10">
    <source>
        <dbReference type="EMBL" id="ARU49393.1"/>
    </source>
</evidence>
<dbReference type="KEGG" id="suls:Sdiek1_2241"/>
<evidence type="ECO:0000313" key="11">
    <source>
        <dbReference type="EMBL" id="QIR75347.1"/>
    </source>
</evidence>
<evidence type="ECO:0000256" key="6">
    <source>
        <dbReference type="ARBA" id="ARBA00022803"/>
    </source>
</evidence>
<dbReference type="EC" id="3.5.2.6" evidence="3"/>
<evidence type="ECO:0000256" key="4">
    <source>
        <dbReference type="ARBA" id="ARBA00022737"/>
    </source>
</evidence>
<keyword evidence="7" id="KW-1015">Disulfide bond</keyword>
<evidence type="ECO:0000256" key="2">
    <source>
        <dbReference type="ARBA" id="ARBA00008486"/>
    </source>
</evidence>
<evidence type="ECO:0000256" key="9">
    <source>
        <dbReference type="SAM" id="SignalP"/>
    </source>
</evidence>
<dbReference type="EMBL" id="CP039734">
    <property type="protein sequence ID" value="QIR75347.1"/>
    <property type="molecule type" value="Genomic_DNA"/>
</dbReference>
<keyword evidence="8" id="KW-0046">Antibiotic resistance</keyword>
<evidence type="ECO:0000256" key="5">
    <source>
        <dbReference type="ARBA" id="ARBA00022801"/>
    </source>
</evidence>